<dbReference type="EMBL" id="EQ974051">
    <property type="protein sequence ID" value="EEF34761.1"/>
    <property type="molecule type" value="Genomic_DNA"/>
</dbReference>
<dbReference type="EC" id="2.3.1.153" evidence="3"/>
<evidence type="ECO:0000313" key="4">
    <source>
        <dbReference type="Proteomes" id="UP000008311"/>
    </source>
</evidence>
<dbReference type="InterPro" id="IPR051504">
    <property type="entry name" value="Plant_metabolite_acyltrans"/>
</dbReference>
<proteinExistence type="predicted"/>
<keyword evidence="1 3" id="KW-0808">Transferase</keyword>
<organism evidence="3 4">
    <name type="scientific">Ricinus communis</name>
    <name type="common">Castor bean</name>
    <dbReference type="NCBI Taxonomy" id="3988"/>
    <lineage>
        <taxon>Eukaryota</taxon>
        <taxon>Viridiplantae</taxon>
        <taxon>Streptophyta</taxon>
        <taxon>Embryophyta</taxon>
        <taxon>Tracheophyta</taxon>
        <taxon>Spermatophyta</taxon>
        <taxon>Magnoliopsida</taxon>
        <taxon>eudicotyledons</taxon>
        <taxon>Gunneridae</taxon>
        <taxon>Pentapetalae</taxon>
        <taxon>rosids</taxon>
        <taxon>fabids</taxon>
        <taxon>Malpighiales</taxon>
        <taxon>Euphorbiaceae</taxon>
        <taxon>Acalyphoideae</taxon>
        <taxon>Acalypheae</taxon>
        <taxon>Ricinus</taxon>
    </lineage>
</organism>
<dbReference type="Proteomes" id="UP000008311">
    <property type="component" value="Unassembled WGS sequence"/>
</dbReference>
<dbReference type="eggNOG" id="ENOG502QV7U">
    <property type="taxonomic scope" value="Eukaryota"/>
</dbReference>
<gene>
    <name evidence="3" type="ORF">RCOM_1025960</name>
</gene>
<accession>B9SNQ3</accession>
<evidence type="ECO:0000256" key="1">
    <source>
        <dbReference type="ARBA" id="ARBA00022679"/>
    </source>
</evidence>
<sequence length="467" mass="51663">MASSNGRVRVVDVCRITPSLDSPASAAELSLPLTFFDTFWIKFHPVERIFFYQLSDSTPALFDSVILPKLKHSLALALLHYLPLAGSLVWPPDADKPFIFYAPNNSAVSVTIAESDADFHHLAGNGIREAVESRSYIPELPVSDTTAAVISFQATLFPNQGFCIGVSSHHAILDGHSVTMFMKAWANLCKSQSEKEKKPSLSPEQVPIIDRTIIQDPEGISMVYLNNWLEIASRVDLGHNPRSLKLLSQPPKTNRVRGTFELSREDIKKLRQKVLLHYQFDNSMHLSTFVLSYAYVAVNVLKARGLERHRKVMFAIIADCRARLDPPLPANYFGNCVSIHTAEVEPEGLMQENGLFFAVERLSEKIKRLEKGALEGAKEKISTFMAIKPGSIEAIGTAGSPRFGVYSTDFGWGRPKKVEITSIDRSTGTISLAESRDGTGGVEVGVVLAKHEMEMFDSLFVNGLKDV</sequence>
<protein>
    <submittedName>
        <fullName evidence="3">Anthocyanin 5-aromatic acyltransferase, putative</fullName>
        <ecNumber evidence="3">2.3.1.153</ecNumber>
    </submittedName>
</protein>
<keyword evidence="4" id="KW-1185">Reference proteome</keyword>
<dbReference type="InterPro" id="IPR023213">
    <property type="entry name" value="CAT-like_dom_sf"/>
</dbReference>
<dbReference type="Pfam" id="PF02458">
    <property type="entry name" value="Transferase"/>
    <property type="match status" value="1"/>
</dbReference>
<dbReference type="InParanoid" id="B9SNQ3"/>
<dbReference type="FunCoup" id="B9SNQ3">
    <property type="interactions" value="262"/>
</dbReference>
<dbReference type="OrthoDB" id="1862401at2759"/>
<dbReference type="STRING" id="3988.B9SNQ3"/>
<name>B9SNQ3_RICCO</name>
<dbReference type="GO" id="GO:0047183">
    <property type="term" value="F:anthocyanin 5-(6'''-hydroxycinnamoyltransferase) activity"/>
    <property type="evidence" value="ECO:0007669"/>
    <property type="project" value="UniProtKB-EC"/>
</dbReference>
<dbReference type="AlphaFoldDB" id="B9SNQ3"/>
<dbReference type="Gene3D" id="3.30.559.10">
    <property type="entry name" value="Chloramphenicol acetyltransferase-like domain"/>
    <property type="match status" value="2"/>
</dbReference>
<evidence type="ECO:0000313" key="3">
    <source>
        <dbReference type="EMBL" id="EEF34761.1"/>
    </source>
</evidence>
<keyword evidence="2 3" id="KW-0012">Acyltransferase</keyword>
<dbReference type="KEGG" id="rcu:8289601"/>
<dbReference type="PANTHER" id="PTHR31625">
    <property type="match status" value="1"/>
</dbReference>
<dbReference type="OMA" id="NRWMSAS"/>
<evidence type="ECO:0000256" key="2">
    <source>
        <dbReference type="ARBA" id="ARBA00023315"/>
    </source>
</evidence>
<dbReference type="SUPFAM" id="SSF52777">
    <property type="entry name" value="CoA-dependent acyltransferases"/>
    <property type="match status" value="1"/>
</dbReference>
<reference evidence="4" key="1">
    <citation type="journal article" date="2010" name="Nat. Biotechnol.">
        <title>Draft genome sequence of the oilseed species Ricinus communis.</title>
        <authorList>
            <person name="Chan A.P."/>
            <person name="Crabtree J."/>
            <person name="Zhao Q."/>
            <person name="Lorenzi H."/>
            <person name="Orvis J."/>
            <person name="Puiu D."/>
            <person name="Melake-Berhan A."/>
            <person name="Jones K.M."/>
            <person name="Redman J."/>
            <person name="Chen G."/>
            <person name="Cahoon E.B."/>
            <person name="Gedil M."/>
            <person name="Stanke M."/>
            <person name="Haas B.J."/>
            <person name="Wortman J.R."/>
            <person name="Fraser-Liggett C.M."/>
            <person name="Ravel J."/>
            <person name="Rabinowicz P.D."/>
        </authorList>
    </citation>
    <scope>NUCLEOTIDE SEQUENCE [LARGE SCALE GENOMIC DNA]</scope>
    <source>
        <strain evidence="4">cv. Hale</strain>
    </source>
</reference>